<dbReference type="GO" id="GO:0030170">
    <property type="term" value="F:pyridoxal phosphate binding"/>
    <property type="evidence" value="ECO:0007669"/>
    <property type="project" value="InterPro"/>
</dbReference>
<keyword evidence="3" id="KW-0808">Transferase</keyword>
<sequence length="342" mass="38597">MLHGHGDDAYLYTQPIKANFSTNIWYGGRSEALKTFIQASWDKIHAYPEPAAESLCDLIAQDLDIGTDQVLACNGATEAFYLIAQAFHSKTSTIMIPTFAEYEDACNVNRHQLKFHNWADLKGTTLFSEGLVWLCNPNNPDGRVVEKAFLKSLLKNNIKSTFVVDEAYIDFTDAISSAIDLIDKHPNLILVKSLTKNFSIPGLRLGYLIANRAMVQNIRFFKPPWTVNSIAIEAGKYILQRKESFLPPVKQYKSDQKEFSEKLAQIPGLKIWSSKTSYFLIELEKSNASELKKLLISEFGLLIRDASNFRGLSNQFIRVATLSEDKNQLLIDALTQWSKSNS</sequence>
<comment type="similarity">
    <text evidence="3">Belongs to the class-I pyridoxal-phosphate-dependent aminotransferase family.</text>
</comment>
<dbReference type="EC" id="2.6.1.-" evidence="3"/>
<dbReference type="InterPro" id="IPR015421">
    <property type="entry name" value="PyrdxlP-dep_Trfase_major"/>
</dbReference>
<evidence type="ECO:0000313" key="5">
    <source>
        <dbReference type="EMBL" id="BAX82283.1"/>
    </source>
</evidence>
<dbReference type="GO" id="GO:0008483">
    <property type="term" value="F:transaminase activity"/>
    <property type="evidence" value="ECO:0007669"/>
    <property type="project" value="UniProtKB-KW"/>
</dbReference>
<dbReference type="Pfam" id="PF00155">
    <property type="entry name" value="Aminotran_1_2"/>
    <property type="match status" value="1"/>
</dbReference>
<evidence type="ECO:0000313" key="6">
    <source>
        <dbReference type="Proteomes" id="UP000218267"/>
    </source>
</evidence>
<dbReference type="Gene3D" id="3.40.640.10">
    <property type="entry name" value="Type I PLP-dependent aspartate aminotransferase-like (Major domain)"/>
    <property type="match status" value="1"/>
</dbReference>
<dbReference type="AlphaFoldDB" id="A0A1Y1CQM2"/>
<dbReference type="OrthoDB" id="9813612at2"/>
<dbReference type="SUPFAM" id="SSF53383">
    <property type="entry name" value="PLP-dependent transferases"/>
    <property type="match status" value="1"/>
</dbReference>
<dbReference type="RefSeq" id="WP_096432452.1">
    <property type="nucleotide sequence ID" value="NZ_AP018042.1"/>
</dbReference>
<keyword evidence="3" id="KW-0032">Aminotransferase</keyword>
<evidence type="ECO:0000256" key="3">
    <source>
        <dbReference type="RuleBase" id="RU000481"/>
    </source>
</evidence>
<reference evidence="5 6" key="1">
    <citation type="journal article" date="2018" name="Mar. Genomics">
        <title>Complete genome sequence of Marinifilaceae bacterium strain SPP2, isolated from the Antarctic marine sediment.</title>
        <authorList>
            <person name="Watanabe M."/>
            <person name="Kojima H."/>
            <person name="Fukui M."/>
        </authorList>
    </citation>
    <scope>NUCLEOTIDE SEQUENCE [LARGE SCALE GENOMIC DNA]</scope>
    <source>
        <strain evidence="5 6">SPP2</strain>
    </source>
</reference>
<gene>
    <name evidence="5" type="ORF">ALGA_3991</name>
</gene>
<accession>A0A1Y1CQM2</accession>
<dbReference type="Proteomes" id="UP000218267">
    <property type="component" value="Chromosome"/>
</dbReference>
<dbReference type="PANTHER" id="PTHR42885:SF1">
    <property type="entry name" value="THREONINE-PHOSPHATE DECARBOXYLASE"/>
    <property type="match status" value="1"/>
</dbReference>
<comment type="cofactor">
    <cofactor evidence="1 3">
        <name>pyridoxal 5'-phosphate</name>
        <dbReference type="ChEBI" id="CHEBI:597326"/>
    </cofactor>
</comment>
<dbReference type="InterPro" id="IPR004838">
    <property type="entry name" value="NHTrfase_class1_PyrdxlP-BS"/>
</dbReference>
<keyword evidence="2" id="KW-0663">Pyridoxal phosphate</keyword>
<keyword evidence="6" id="KW-1185">Reference proteome</keyword>
<evidence type="ECO:0000256" key="2">
    <source>
        <dbReference type="ARBA" id="ARBA00022898"/>
    </source>
</evidence>
<proteinExistence type="inferred from homology"/>
<feature type="domain" description="Aminotransferase class I/classII large" evidence="4">
    <location>
        <begin position="17"/>
        <end position="334"/>
    </location>
</feature>
<dbReference type="InterPro" id="IPR015422">
    <property type="entry name" value="PyrdxlP-dep_Trfase_small"/>
</dbReference>
<dbReference type="EMBL" id="AP018042">
    <property type="protein sequence ID" value="BAX82283.1"/>
    <property type="molecule type" value="Genomic_DNA"/>
</dbReference>
<dbReference type="Gene3D" id="3.90.1150.10">
    <property type="entry name" value="Aspartate Aminotransferase, domain 1"/>
    <property type="match status" value="1"/>
</dbReference>
<evidence type="ECO:0000259" key="4">
    <source>
        <dbReference type="Pfam" id="PF00155"/>
    </source>
</evidence>
<protein>
    <recommendedName>
        <fullName evidence="3">Aminotransferase</fullName>
        <ecNumber evidence="3">2.6.1.-</ecNumber>
    </recommendedName>
</protein>
<dbReference type="PANTHER" id="PTHR42885">
    <property type="entry name" value="HISTIDINOL-PHOSPHATE AMINOTRANSFERASE-RELATED"/>
    <property type="match status" value="1"/>
</dbReference>
<dbReference type="CDD" id="cd00609">
    <property type="entry name" value="AAT_like"/>
    <property type="match status" value="1"/>
</dbReference>
<reference evidence="6" key="2">
    <citation type="journal article" date="2020" name="Antonie Van Leeuwenhoek">
        <title>Labilibaculum antarcticum sp. nov., a novel facultative anaerobic, psychrotorelant bacterium isolated from marine sediment of Antarctica.</title>
        <authorList>
            <person name="Watanabe M."/>
            <person name="Kojima H."/>
            <person name="Fukui M."/>
        </authorList>
    </citation>
    <scope>NUCLEOTIDE SEQUENCE [LARGE SCALE GENOMIC DNA]</scope>
    <source>
        <strain evidence="6">SPP2</strain>
    </source>
</reference>
<dbReference type="InterPro" id="IPR015424">
    <property type="entry name" value="PyrdxlP-dep_Trfase"/>
</dbReference>
<dbReference type="InterPro" id="IPR004839">
    <property type="entry name" value="Aminotransferase_I/II_large"/>
</dbReference>
<evidence type="ECO:0000256" key="1">
    <source>
        <dbReference type="ARBA" id="ARBA00001933"/>
    </source>
</evidence>
<dbReference type="KEGG" id="mbas:ALGA_3991"/>
<dbReference type="PROSITE" id="PS00105">
    <property type="entry name" value="AA_TRANSFER_CLASS_1"/>
    <property type="match status" value="1"/>
</dbReference>
<organism evidence="5 6">
    <name type="scientific">Labilibaculum antarcticum</name>
    <dbReference type="NCBI Taxonomy" id="1717717"/>
    <lineage>
        <taxon>Bacteria</taxon>
        <taxon>Pseudomonadati</taxon>
        <taxon>Bacteroidota</taxon>
        <taxon>Bacteroidia</taxon>
        <taxon>Marinilabiliales</taxon>
        <taxon>Marinifilaceae</taxon>
        <taxon>Labilibaculum</taxon>
    </lineage>
</organism>
<name>A0A1Y1CQM2_9BACT</name>